<dbReference type="EMBL" id="MG030347">
    <property type="protein sequence ID" value="ATW69941.1"/>
    <property type="molecule type" value="Genomic_DNA"/>
</dbReference>
<feature type="domain" description="Cell wall hydrolase SleB" evidence="1">
    <location>
        <begin position="39"/>
        <end position="141"/>
    </location>
</feature>
<dbReference type="Proteomes" id="UP000241842">
    <property type="component" value="Segment"/>
</dbReference>
<dbReference type="GO" id="GO:0016787">
    <property type="term" value="F:hydrolase activity"/>
    <property type="evidence" value="ECO:0007669"/>
    <property type="project" value="UniProtKB-KW"/>
</dbReference>
<sequence length="143" mass="16507">MLTTNMAFLIGTLLLNAPGLVNDEVHCLTENIYYEARAEPLDGLYAVAEVTYNRVHSPVFKKDTACGVIYQPYQFAWTRSKYPIREPAMWERSQKVALSYYYFGKWVKPVVPEALFFHSGKPLGYHSRLTYLKQIGGHKFYSL</sequence>
<dbReference type="Pfam" id="PF07486">
    <property type="entry name" value="Hydrolase_2"/>
    <property type="match status" value="1"/>
</dbReference>
<reference evidence="3" key="1">
    <citation type="submission" date="2017-10" db="EMBL/GenBank/DDBJ databases">
        <title>Isolation and characterization of a group of new proteus bacteriophages.</title>
        <authorList>
            <person name="Kozlova Y.N."/>
            <person name="Morozova V.V."/>
            <person name="Babkin I.V."/>
            <person name="Tikunova N.V."/>
            <person name="Bokovaya O.V."/>
            <person name="Shedko E.D."/>
        </authorList>
    </citation>
    <scope>NUCLEOTIDE SEQUENCE [LARGE SCALE GENOMIC DNA]</scope>
</reference>
<dbReference type="KEGG" id="vg:40097278"/>
<dbReference type="Gene3D" id="1.10.10.2520">
    <property type="entry name" value="Cell wall hydrolase SleB, domain 1"/>
    <property type="match status" value="1"/>
</dbReference>
<evidence type="ECO:0000259" key="1">
    <source>
        <dbReference type="Pfam" id="PF07486"/>
    </source>
</evidence>
<proteinExistence type="predicted"/>
<dbReference type="GeneID" id="40097278"/>
<accession>A0A2H4PRL3</accession>
<dbReference type="OrthoDB" id="24022at10239"/>
<name>A0A2H4PRL3_9CAUD</name>
<organism evidence="2 3">
    <name type="scientific">Proteus phage PM135</name>
    <dbReference type="NCBI Taxonomy" id="2048008"/>
    <lineage>
        <taxon>Viruses</taxon>
        <taxon>Duplodnaviria</taxon>
        <taxon>Heunggongvirae</taxon>
        <taxon>Uroviricota</taxon>
        <taxon>Caudoviricetes</taxon>
        <taxon>Demerecviridae</taxon>
        <taxon>Novosibvirus</taxon>
        <taxon>Novosibvirus PM135</taxon>
    </lineage>
</organism>
<keyword evidence="2" id="KW-0378">Hydrolase</keyword>
<dbReference type="InterPro" id="IPR042047">
    <property type="entry name" value="SleB_dom1"/>
</dbReference>
<evidence type="ECO:0000313" key="3">
    <source>
        <dbReference type="Proteomes" id="UP000241842"/>
    </source>
</evidence>
<keyword evidence="3" id="KW-1185">Reference proteome</keyword>
<dbReference type="InterPro" id="IPR011105">
    <property type="entry name" value="Cell_wall_hydrolase_SleB"/>
</dbReference>
<dbReference type="RefSeq" id="YP_009620625.1">
    <property type="nucleotide sequence ID" value="NC_042090.1"/>
</dbReference>
<protein>
    <submittedName>
        <fullName evidence="2">Putative cell wall hydrolase</fullName>
    </submittedName>
</protein>
<evidence type="ECO:0000313" key="2">
    <source>
        <dbReference type="EMBL" id="ATW69941.1"/>
    </source>
</evidence>